<reference evidence="2 3" key="1">
    <citation type="journal article" date="2023" name="Int. J. Syst. Evol. Microbiol.">
        <title>The observation of taxonomic boundaries for the 16SrII and 16SrXXV phytoplasmas using genome-based delimitation.</title>
        <authorList>
            <person name="Rodrigues Jardim B."/>
            <person name="Tran-Nguyen L.T.T."/>
            <person name="Gambley C."/>
            <person name="Al-Sadi A.M."/>
            <person name="Al-Subhi A.M."/>
            <person name="Foissac X."/>
            <person name="Salar P."/>
            <person name="Cai H."/>
            <person name="Yang J.Y."/>
            <person name="Davis R."/>
            <person name="Jones L."/>
            <person name="Rodoni B."/>
            <person name="Constable F.E."/>
        </authorList>
    </citation>
    <scope>NUCLEOTIDE SEQUENCE [LARGE SCALE GENOMIC DNA]</scope>
    <source>
        <strain evidence="2">BAWM-TWN</strain>
    </source>
</reference>
<keyword evidence="1" id="KW-1133">Transmembrane helix</keyword>
<accession>A0ABT9D0C8</accession>
<sequence length="195" mass="23791">MSTRNILFKWVIYQEKWQKYEQYEQKKNNYNIFIQIVLIWFLIILSYFIIFFFPISKKISKIPFMHIPDNSESKSMSFNLINIIKEKTSLYRFLIKLPYYLVGSCKLEIDKALKENFVYEQNSNIEFNKSDGLITIHNVEKILNHNILIGETFIPLKFGFRKNREHYAFTFQIYFIAYKLSYSDDYDYRIKVRKK</sequence>
<name>A0ABT9D0C8_9MOLU</name>
<evidence type="ECO:0000256" key="1">
    <source>
        <dbReference type="SAM" id="Phobius"/>
    </source>
</evidence>
<protein>
    <submittedName>
        <fullName evidence="2">Uncharacterized protein</fullName>
    </submittedName>
</protein>
<keyword evidence="1" id="KW-0812">Transmembrane</keyword>
<dbReference type="EMBL" id="JAOSIS010000004">
    <property type="protein sequence ID" value="MDO8052548.1"/>
    <property type="molecule type" value="Genomic_DNA"/>
</dbReference>
<proteinExistence type="predicted"/>
<dbReference type="Proteomes" id="UP001170667">
    <property type="component" value="Unassembled WGS sequence"/>
</dbReference>
<gene>
    <name evidence="2" type="ORF">OC710_00700</name>
</gene>
<keyword evidence="3" id="KW-1185">Reference proteome</keyword>
<feature type="transmembrane region" description="Helical" evidence="1">
    <location>
        <begin position="32"/>
        <end position="55"/>
    </location>
</feature>
<comment type="caution">
    <text evidence="2">The sequence shown here is derived from an EMBL/GenBank/DDBJ whole genome shotgun (WGS) entry which is preliminary data.</text>
</comment>
<evidence type="ECO:0000313" key="3">
    <source>
        <dbReference type="Proteomes" id="UP001170667"/>
    </source>
</evidence>
<keyword evidence="1" id="KW-0472">Membrane</keyword>
<evidence type="ECO:0000313" key="2">
    <source>
        <dbReference type="EMBL" id="MDO8052548.1"/>
    </source>
</evidence>
<organism evidence="2 3">
    <name type="scientific">'Vigna radiata' phytoplasma</name>
    <dbReference type="NCBI Taxonomy" id="1177238"/>
    <lineage>
        <taxon>Bacteria</taxon>
        <taxon>Bacillati</taxon>
        <taxon>Mycoplasmatota</taxon>
        <taxon>Mollicutes</taxon>
        <taxon>Acholeplasmatales</taxon>
        <taxon>Acholeplasmataceae</taxon>
        <taxon>Candidatus Phytoplasma</taxon>
        <taxon>16SrIX (Pigeon pea witches'-broom group)</taxon>
    </lineage>
</organism>